<evidence type="ECO:0000313" key="9">
    <source>
        <dbReference type="Proteomes" id="UP000027821"/>
    </source>
</evidence>
<comment type="caution">
    <text evidence="8">The sequence shown here is derived from an EMBL/GenBank/DDBJ whole genome shotgun (WGS) entry which is preliminary data.</text>
</comment>
<keyword evidence="5 6" id="KW-0472">Membrane</keyword>
<proteinExistence type="inferred from homology"/>
<dbReference type="OrthoDB" id="9792218at2"/>
<dbReference type="Pfam" id="PF00924">
    <property type="entry name" value="MS_channel_2nd"/>
    <property type="match status" value="1"/>
</dbReference>
<dbReference type="Gene3D" id="2.30.30.60">
    <property type="match status" value="1"/>
</dbReference>
<dbReference type="RefSeq" id="WP_035076023.1">
    <property type="nucleotide sequence ID" value="NZ_JMIH01000023.1"/>
</dbReference>
<dbReference type="AlphaFoldDB" id="A0A074KSI2"/>
<evidence type="ECO:0000256" key="4">
    <source>
        <dbReference type="ARBA" id="ARBA00022989"/>
    </source>
</evidence>
<protein>
    <submittedName>
        <fullName evidence="8">Mechanosensitive ion channel protein MscS</fullName>
    </submittedName>
</protein>
<dbReference type="eggNOG" id="COG0668">
    <property type="taxonomic scope" value="Bacteria"/>
</dbReference>
<dbReference type="Proteomes" id="UP000027821">
    <property type="component" value="Unassembled WGS sequence"/>
</dbReference>
<name>A0A074KSI2_9BACT</name>
<sequence length="360" mass="41686">MEIFTEQYLTDRLILIGSLIGTLIISHAVIGLLFRPALKIFFRPKTDKGTNSVLKLRNSLSWGLFFVLWPIAEPLFAPDRWEQIRNYPLFSIFMIVSISWILIELSNVLRHSFIENFSFEKDDNLRERRMFTQINFVRKLVVVLIVIVALSFILMSIESARRIGAGLLTSAGIAGIIVGFAAQKSIANLLAGFQIAFTQPIRIDDVVVLEGEWGKIEEINLTYVVVRIWDQRRLILPINYFLETPFQNWTRTTANIWGTVFLYVDHTVPVKVMKNKLKEILDSTPLWDKKVQVLQVTDVKERTVELRCLMSARDSPSAFDLRCYVREEMLDFIQREYPETLPKTRVLMERGQADIEDVLK</sequence>
<reference evidence="8 9" key="1">
    <citation type="submission" date="2014-04" db="EMBL/GenBank/DDBJ databases">
        <title>Characterization and application of a salt tolerant electro-active bacterium.</title>
        <authorList>
            <person name="Yang L."/>
            <person name="Wei S."/>
            <person name="Tay Q.X.M."/>
        </authorList>
    </citation>
    <scope>NUCLEOTIDE SEQUENCE [LARGE SCALE GENOMIC DNA]</scope>
    <source>
        <strain evidence="8 9">LY1</strain>
    </source>
</reference>
<evidence type="ECO:0000256" key="3">
    <source>
        <dbReference type="ARBA" id="ARBA00022692"/>
    </source>
</evidence>
<evidence type="ECO:0000256" key="5">
    <source>
        <dbReference type="ARBA" id="ARBA00023136"/>
    </source>
</evidence>
<keyword evidence="3 6" id="KW-0812">Transmembrane</keyword>
<dbReference type="InterPro" id="IPR006685">
    <property type="entry name" value="MscS_channel_2nd"/>
</dbReference>
<feature type="transmembrane region" description="Helical" evidence="6">
    <location>
        <begin position="136"/>
        <end position="157"/>
    </location>
</feature>
<evidence type="ECO:0000256" key="2">
    <source>
        <dbReference type="ARBA" id="ARBA00008017"/>
    </source>
</evidence>
<gene>
    <name evidence="8" type="ORF">EL17_14965</name>
</gene>
<evidence type="ECO:0000256" key="6">
    <source>
        <dbReference type="SAM" id="Phobius"/>
    </source>
</evidence>
<dbReference type="GO" id="GO:0008381">
    <property type="term" value="F:mechanosensitive monoatomic ion channel activity"/>
    <property type="evidence" value="ECO:0007669"/>
    <property type="project" value="UniProtKB-ARBA"/>
</dbReference>
<dbReference type="Gene3D" id="1.10.287.1260">
    <property type="match status" value="1"/>
</dbReference>
<dbReference type="EMBL" id="JMIH01000023">
    <property type="protein sequence ID" value="KEO72921.1"/>
    <property type="molecule type" value="Genomic_DNA"/>
</dbReference>
<dbReference type="PANTHER" id="PTHR30566:SF25">
    <property type="entry name" value="INNER MEMBRANE PROTEIN"/>
    <property type="match status" value="1"/>
</dbReference>
<comment type="subcellular location">
    <subcellularLocation>
        <location evidence="1">Membrane</location>
        <topology evidence="1">Multi-pass membrane protein</topology>
    </subcellularLocation>
</comment>
<dbReference type="InterPro" id="IPR010920">
    <property type="entry name" value="LSM_dom_sf"/>
</dbReference>
<dbReference type="STRING" id="1048983.EL17_14965"/>
<feature type="transmembrane region" description="Helical" evidence="6">
    <location>
        <begin position="12"/>
        <end position="34"/>
    </location>
</feature>
<comment type="similarity">
    <text evidence="2">Belongs to the MscS (TC 1.A.23) family.</text>
</comment>
<feature type="transmembrane region" description="Helical" evidence="6">
    <location>
        <begin position="54"/>
        <end position="72"/>
    </location>
</feature>
<keyword evidence="4 6" id="KW-1133">Transmembrane helix</keyword>
<accession>A0A074KSI2</accession>
<dbReference type="SUPFAM" id="SSF50182">
    <property type="entry name" value="Sm-like ribonucleoproteins"/>
    <property type="match status" value="1"/>
</dbReference>
<dbReference type="GO" id="GO:0016020">
    <property type="term" value="C:membrane"/>
    <property type="evidence" value="ECO:0007669"/>
    <property type="project" value="UniProtKB-SubCell"/>
</dbReference>
<dbReference type="PANTHER" id="PTHR30566">
    <property type="entry name" value="YNAI-RELATED MECHANOSENSITIVE ION CHANNEL"/>
    <property type="match status" value="1"/>
</dbReference>
<organism evidence="8 9">
    <name type="scientific">Anditalea andensis</name>
    <dbReference type="NCBI Taxonomy" id="1048983"/>
    <lineage>
        <taxon>Bacteria</taxon>
        <taxon>Pseudomonadati</taxon>
        <taxon>Bacteroidota</taxon>
        <taxon>Cytophagia</taxon>
        <taxon>Cytophagales</taxon>
        <taxon>Cytophagaceae</taxon>
        <taxon>Anditalea</taxon>
    </lineage>
</organism>
<evidence type="ECO:0000256" key="1">
    <source>
        <dbReference type="ARBA" id="ARBA00004141"/>
    </source>
</evidence>
<dbReference type="InterPro" id="IPR023408">
    <property type="entry name" value="MscS_beta-dom_sf"/>
</dbReference>
<feature type="domain" description="Mechanosensitive ion channel MscS" evidence="7">
    <location>
        <begin position="185"/>
        <end position="251"/>
    </location>
</feature>
<keyword evidence="9" id="KW-1185">Reference proteome</keyword>
<dbReference type="SUPFAM" id="SSF82861">
    <property type="entry name" value="Mechanosensitive channel protein MscS (YggB), transmembrane region"/>
    <property type="match status" value="1"/>
</dbReference>
<feature type="transmembrane region" description="Helical" evidence="6">
    <location>
        <begin position="163"/>
        <end position="182"/>
    </location>
</feature>
<feature type="transmembrane region" description="Helical" evidence="6">
    <location>
        <begin position="84"/>
        <end position="103"/>
    </location>
</feature>
<evidence type="ECO:0000259" key="7">
    <source>
        <dbReference type="Pfam" id="PF00924"/>
    </source>
</evidence>
<dbReference type="InterPro" id="IPR011014">
    <property type="entry name" value="MscS_channel_TM-2"/>
</dbReference>
<evidence type="ECO:0000313" key="8">
    <source>
        <dbReference type="EMBL" id="KEO72921.1"/>
    </source>
</evidence>